<dbReference type="RefSeq" id="WP_092196944.1">
    <property type="nucleotide sequence ID" value="NZ_PPEL01000003.1"/>
</dbReference>
<dbReference type="InterPro" id="IPR007627">
    <property type="entry name" value="RNA_pol_sigma70_r2"/>
</dbReference>
<dbReference type="InterPro" id="IPR013249">
    <property type="entry name" value="RNA_pol_sigma70_r4_t2"/>
</dbReference>
<dbReference type="NCBIfam" id="TIGR02937">
    <property type="entry name" value="sigma70-ECF"/>
    <property type="match status" value="1"/>
</dbReference>
<evidence type="ECO:0000256" key="5">
    <source>
        <dbReference type="ARBA" id="ARBA00023163"/>
    </source>
</evidence>
<dbReference type="InterPro" id="IPR036388">
    <property type="entry name" value="WH-like_DNA-bd_sf"/>
</dbReference>
<sequence length="234" mass="25213">MDPACETFGRTAARGPAPSPRAVSSTPRPAPPGPAATPARFPHPARAERAARAAAAKPDGEAAGPRGAESLSAAEVEAAVSRWGDTVLRLARSRMGNAADAEDVFQTVFLRLFQSGARFADDEHAKAWLLRVTANCCNDAHRAPWRRRRSAIDEDALSSIPAPEESGEEDERLDRLDAALARLSGKQRAAVHLHYFEGYSTDEVAKITGERPATVRSHLHRARKALRIELGGRS</sequence>
<gene>
    <name evidence="9" type="ORF">C2L80_01280</name>
</gene>
<dbReference type="CDD" id="cd06171">
    <property type="entry name" value="Sigma70_r4"/>
    <property type="match status" value="1"/>
</dbReference>
<dbReference type="PANTHER" id="PTHR43133">
    <property type="entry name" value="RNA POLYMERASE ECF-TYPE SIGMA FACTO"/>
    <property type="match status" value="1"/>
</dbReference>
<reference evidence="9 10" key="1">
    <citation type="journal article" date="2018" name="Int. J. Syst. Evol. Microbiol.">
        <title>Rubneribacter badeniensis gen. nov., sp. nov. and Enteroscipio rubneri gen. nov., sp. nov., new members of the Eggerthellaceae isolated from human faeces.</title>
        <authorList>
            <person name="Danylec N."/>
            <person name="Gobl A."/>
            <person name="Stoll D.A."/>
            <person name="Hetzer B."/>
            <person name="Kulling S.E."/>
            <person name="Huch M."/>
        </authorList>
    </citation>
    <scope>NUCLEOTIDE SEQUENCE [LARGE SCALE GENOMIC DNA]</scope>
    <source>
        <strain evidence="9 10">ResAG-85</strain>
    </source>
</reference>
<protein>
    <submittedName>
        <fullName evidence="9">Sigma-70 family RNA polymerase sigma factor</fullName>
    </submittedName>
</protein>
<organism evidence="9 10">
    <name type="scientific">Rubneribacter badeniensis</name>
    <dbReference type="NCBI Taxonomy" id="2070688"/>
    <lineage>
        <taxon>Bacteria</taxon>
        <taxon>Bacillati</taxon>
        <taxon>Actinomycetota</taxon>
        <taxon>Coriobacteriia</taxon>
        <taxon>Eggerthellales</taxon>
        <taxon>Eggerthellaceae</taxon>
        <taxon>Rubneribacter</taxon>
    </lineage>
</organism>
<dbReference type="Pfam" id="PF08281">
    <property type="entry name" value="Sigma70_r4_2"/>
    <property type="match status" value="1"/>
</dbReference>
<evidence type="ECO:0000259" key="8">
    <source>
        <dbReference type="Pfam" id="PF08281"/>
    </source>
</evidence>
<evidence type="ECO:0000256" key="2">
    <source>
        <dbReference type="ARBA" id="ARBA00023015"/>
    </source>
</evidence>
<evidence type="ECO:0000313" key="10">
    <source>
        <dbReference type="Proteomes" id="UP000236488"/>
    </source>
</evidence>
<dbReference type="SUPFAM" id="SSF88659">
    <property type="entry name" value="Sigma3 and sigma4 domains of RNA polymerase sigma factors"/>
    <property type="match status" value="1"/>
</dbReference>
<dbReference type="InterPro" id="IPR013325">
    <property type="entry name" value="RNA_pol_sigma_r2"/>
</dbReference>
<dbReference type="Gene3D" id="1.10.1740.10">
    <property type="match status" value="1"/>
</dbReference>
<feature type="compositionally biased region" description="Low complexity" evidence="6">
    <location>
        <begin position="52"/>
        <end position="70"/>
    </location>
</feature>
<evidence type="ECO:0000256" key="3">
    <source>
        <dbReference type="ARBA" id="ARBA00023082"/>
    </source>
</evidence>
<evidence type="ECO:0000313" key="9">
    <source>
        <dbReference type="EMBL" id="PNV66360.1"/>
    </source>
</evidence>
<dbReference type="GO" id="GO:0016987">
    <property type="term" value="F:sigma factor activity"/>
    <property type="evidence" value="ECO:0007669"/>
    <property type="project" value="UniProtKB-KW"/>
</dbReference>
<feature type="domain" description="RNA polymerase sigma factor 70 region 4 type 2" evidence="8">
    <location>
        <begin position="174"/>
        <end position="226"/>
    </location>
</feature>
<evidence type="ECO:0000256" key="6">
    <source>
        <dbReference type="SAM" id="MobiDB-lite"/>
    </source>
</evidence>
<dbReference type="PANTHER" id="PTHR43133:SF8">
    <property type="entry name" value="RNA POLYMERASE SIGMA FACTOR HI_1459-RELATED"/>
    <property type="match status" value="1"/>
</dbReference>
<name>A0A2K2U853_9ACTN</name>
<feature type="domain" description="RNA polymerase sigma-70 region 2" evidence="7">
    <location>
        <begin position="80"/>
        <end position="146"/>
    </location>
</feature>
<dbReference type="AlphaFoldDB" id="A0A2K2U853"/>
<dbReference type="SUPFAM" id="SSF88946">
    <property type="entry name" value="Sigma2 domain of RNA polymerase sigma factors"/>
    <property type="match status" value="1"/>
</dbReference>
<dbReference type="InterPro" id="IPR039425">
    <property type="entry name" value="RNA_pol_sigma-70-like"/>
</dbReference>
<dbReference type="EMBL" id="PPEL01000003">
    <property type="protein sequence ID" value="PNV66360.1"/>
    <property type="molecule type" value="Genomic_DNA"/>
</dbReference>
<keyword evidence="4" id="KW-0238">DNA-binding</keyword>
<accession>A0A2K2U853</accession>
<dbReference type="Pfam" id="PF04542">
    <property type="entry name" value="Sigma70_r2"/>
    <property type="match status" value="1"/>
</dbReference>
<keyword evidence="10" id="KW-1185">Reference proteome</keyword>
<keyword evidence="5" id="KW-0804">Transcription</keyword>
<evidence type="ECO:0000256" key="4">
    <source>
        <dbReference type="ARBA" id="ARBA00023125"/>
    </source>
</evidence>
<feature type="region of interest" description="Disordered" evidence="6">
    <location>
        <begin position="1"/>
        <end position="70"/>
    </location>
</feature>
<dbReference type="InterPro" id="IPR014284">
    <property type="entry name" value="RNA_pol_sigma-70_dom"/>
</dbReference>
<keyword evidence="2" id="KW-0805">Transcription regulation</keyword>
<dbReference type="Gene3D" id="1.10.10.10">
    <property type="entry name" value="Winged helix-like DNA-binding domain superfamily/Winged helix DNA-binding domain"/>
    <property type="match status" value="1"/>
</dbReference>
<evidence type="ECO:0000256" key="1">
    <source>
        <dbReference type="ARBA" id="ARBA00010641"/>
    </source>
</evidence>
<comment type="caution">
    <text evidence="9">The sequence shown here is derived from an EMBL/GenBank/DDBJ whole genome shotgun (WGS) entry which is preliminary data.</text>
</comment>
<dbReference type="GO" id="GO:0003677">
    <property type="term" value="F:DNA binding"/>
    <property type="evidence" value="ECO:0007669"/>
    <property type="project" value="UniProtKB-KW"/>
</dbReference>
<proteinExistence type="inferred from homology"/>
<keyword evidence="3" id="KW-0731">Sigma factor</keyword>
<comment type="similarity">
    <text evidence="1">Belongs to the sigma-70 factor family. ECF subfamily.</text>
</comment>
<dbReference type="InterPro" id="IPR013324">
    <property type="entry name" value="RNA_pol_sigma_r3/r4-like"/>
</dbReference>
<dbReference type="Proteomes" id="UP000236488">
    <property type="component" value="Unassembled WGS sequence"/>
</dbReference>
<dbReference type="GO" id="GO:0006352">
    <property type="term" value="P:DNA-templated transcription initiation"/>
    <property type="evidence" value="ECO:0007669"/>
    <property type="project" value="InterPro"/>
</dbReference>
<evidence type="ECO:0000259" key="7">
    <source>
        <dbReference type="Pfam" id="PF04542"/>
    </source>
</evidence>